<dbReference type="Gene3D" id="2.160.20.80">
    <property type="entry name" value="E3 ubiquitin-protein ligase SopA"/>
    <property type="match status" value="1"/>
</dbReference>
<feature type="domain" description="Tyrosine-protein phosphatase" evidence="1">
    <location>
        <begin position="1"/>
        <end position="321"/>
    </location>
</feature>
<dbReference type="EMBL" id="SEYY01000008">
    <property type="protein sequence ID" value="KAB7508220.1"/>
    <property type="molecule type" value="Genomic_DNA"/>
</dbReference>
<dbReference type="GO" id="GO:0048666">
    <property type="term" value="P:neuron development"/>
    <property type="evidence" value="ECO:0007669"/>
    <property type="project" value="UniProtKB-ARBA"/>
</dbReference>
<dbReference type="PANTHER" id="PTHR19134">
    <property type="entry name" value="RECEPTOR-TYPE TYROSINE-PROTEIN PHOSPHATASE"/>
    <property type="match status" value="1"/>
</dbReference>
<dbReference type="SUPFAM" id="SSF141571">
    <property type="entry name" value="Pentapeptide repeat-like"/>
    <property type="match status" value="1"/>
</dbReference>
<keyword evidence="4" id="KW-1185">Reference proteome</keyword>
<dbReference type="SUPFAM" id="SSF52799">
    <property type="entry name" value="(Phosphotyrosine protein) phosphatases II"/>
    <property type="match status" value="4"/>
</dbReference>
<dbReference type="Pfam" id="PF00102">
    <property type="entry name" value="Y_phosphatase"/>
    <property type="match status" value="4"/>
</dbReference>
<comment type="caution">
    <text evidence="3">The sequence shown here is derived from an EMBL/GenBank/DDBJ whole genome shotgun (WGS) entry which is preliminary data.</text>
</comment>
<dbReference type="SMART" id="SM00404">
    <property type="entry name" value="PTPc_motif"/>
    <property type="match status" value="2"/>
</dbReference>
<dbReference type="InterPro" id="IPR000242">
    <property type="entry name" value="PTP_cat"/>
</dbReference>
<dbReference type="PROSITE" id="PS50056">
    <property type="entry name" value="TYR_PHOSPHATASE_2"/>
    <property type="match status" value="2"/>
</dbReference>
<accession>A0A5N5TPX9</accession>
<dbReference type="Proteomes" id="UP000326759">
    <property type="component" value="Unassembled WGS sequence"/>
</dbReference>
<dbReference type="PRINTS" id="PR00700">
    <property type="entry name" value="PRTYPHPHTASE"/>
</dbReference>
<evidence type="ECO:0000259" key="1">
    <source>
        <dbReference type="PROSITE" id="PS50055"/>
    </source>
</evidence>
<feature type="domain" description="Tyrosine specific protein phosphatases" evidence="2">
    <location>
        <begin position="548"/>
        <end position="620"/>
    </location>
</feature>
<dbReference type="OrthoDB" id="6144703at2759"/>
<keyword evidence="3" id="KW-0675">Receptor</keyword>
<sequence>MLIFSSFPTVMQSLTTPKAYIVTQGPRENTLEDFWRMVWQQKIKLIVMLTKTFDFIKVMCVQYWPAQVGLTDTYTTVKVELMREEQLANFIIRTFKIYKIGQQEYREVVQFHYTEWASHSNPFSISLLEFRRRIKIWTKNNLSPADGPTIVHCRLKNNCQTFSLLVIHIDVSHIDVSHIDVSHIDVSHIDVSHIDVSHIDVSHIDVSHIDVSHIDVSHIDVSHIDVSHIDVSHIDVSHIDVSQKLKNVIRQDNVKSRLLMSFDDGAGRSGVYLAVDANLELNEEDGQFNIYGYLKKMRQARKELIEKLDQYKFVYDTLQEFLVSGQCYFPVSELSQRLKQKSMKVDGNKNEYQIEFEGYVRPREYLVSEWPLRSTISDLWSLVYDHDVTSIVVLCNPSPNDSGYTHHWEYIVTEWPTEFTIGDFWSLVFDYDCCGVVVLCDPPTSPAFPPFWPDKQKSVKYGPVFTVDHVSHQHFQNIKTWILKISKKIIAPHRKIFTSSGTAPKVKSIVSLTELMAGIKAEPKTCQLFQLLCWPQGHKVPTSTNALVELMNMVERWRQRMGHGPVLVLSQDGMNRTGVYCGANACIEQVIQHGEVDVFQAIKTVRLHRPQMVNNITEYKYCYDVVLHYVLHFLQKEMAHK</sequence>
<evidence type="ECO:0000313" key="3">
    <source>
        <dbReference type="EMBL" id="KAB7508220.1"/>
    </source>
</evidence>
<name>A0A5N5TPX9_9CRUS</name>
<dbReference type="AlphaFoldDB" id="A0A5N5TPX9"/>
<organism evidence="3 4">
    <name type="scientific">Armadillidium nasatum</name>
    <dbReference type="NCBI Taxonomy" id="96803"/>
    <lineage>
        <taxon>Eukaryota</taxon>
        <taxon>Metazoa</taxon>
        <taxon>Ecdysozoa</taxon>
        <taxon>Arthropoda</taxon>
        <taxon>Crustacea</taxon>
        <taxon>Multicrustacea</taxon>
        <taxon>Malacostraca</taxon>
        <taxon>Eumalacostraca</taxon>
        <taxon>Peracarida</taxon>
        <taxon>Isopoda</taxon>
        <taxon>Oniscidea</taxon>
        <taxon>Crinocheta</taxon>
        <taxon>Armadillidiidae</taxon>
        <taxon>Armadillidium</taxon>
    </lineage>
</organism>
<dbReference type="InterPro" id="IPR029021">
    <property type="entry name" value="Prot-tyrosine_phosphatase-like"/>
</dbReference>
<dbReference type="InterPro" id="IPR003595">
    <property type="entry name" value="Tyr_Pase_cat"/>
</dbReference>
<dbReference type="Gene3D" id="3.90.190.10">
    <property type="entry name" value="Protein tyrosine phosphatase superfamily"/>
    <property type="match status" value="3"/>
</dbReference>
<dbReference type="PANTHER" id="PTHR19134:SF561">
    <property type="entry name" value="PROTEIN TYROSINE PHOSPHATASE 36E, ISOFORM A"/>
    <property type="match status" value="1"/>
</dbReference>
<protein>
    <submittedName>
        <fullName evidence="3">Receptor-type tyrosine-protein phosphatase T</fullName>
    </submittedName>
</protein>
<dbReference type="InterPro" id="IPR000387">
    <property type="entry name" value="Tyr_Pase_dom"/>
</dbReference>
<feature type="domain" description="Tyrosine-protein phosphatase" evidence="1">
    <location>
        <begin position="400"/>
        <end position="629"/>
    </location>
</feature>
<dbReference type="SMART" id="SM00194">
    <property type="entry name" value="PTPc"/>
    <property type="match status" value="2"/>
</dbReference>
<evidence type="ECO:0000313" key="4">
    <source>
        <dbReference type="Proteomes" id="UP000326759"/>
    </source>
</evidence>
<gene>
    <name evidence="3" type="primary">Ptprt</name>
    <name evidence="3" type="ORF">Anas_02986</name>
</gene>
<proteinExistence type="predicted"/>
<dbReference type="PROSITE" id="PS50055">
    <property type="entry name" value="TYR_PHOSPHATASE_PTP"/>
    <property type="match status" value="2"/>
</dbReference>
<dbReference type="InterPro" id="IPR050348">
    <property type="entry name" value="Protein-Tyr_Phosphatase"/>
</dbReference>
<dbReference type="GO" id="GO:0004725">
    <property type="term" value="F:protein tyrosine phosphatase activity"/>
    <property type="evidence" value="ECO:0007669"/>
    <property type="project" value="InterPro"/>
</dbReference>
<dbReference type="CDD" id="cd00047">
    <property type="entry name" value="PTPc"/>
    <property type="match status" value="1"/>
</dbReference>
<feature type="domain" description="Tyrosine specific protein phosphatases" evidence="2">
    <location>
        <begin position="239"/>
        <end position="312"/>
    </location>
</feature>
<reference evidence="3 4" key="1">
    <citation type="journal article" date="2019" name="PLoS Biol.">
        <title>Sex chromosomes control vertical transmission of feminizing Wolbachia symbionts in an isopod.</title>
        <authorList>
            <person name="Becking T."/>
            <person name="Chebbi M.A."/>
            <person name="Giraud I."/>
            <person name="Moumen B."/>
            <person name="Laverre T."/>
            <person name="Caubet Y."/>
            <person name="Peccoud J."/>
            <person name="Gilbert C."/>
            <person name="Cordaux R."/>
        </authorList>
    </citation>
    <scope>NUCLEOTIDE SEQUENCE [LARGE SCALE GENOMIC DNA]</scope>
    <source>
        <strain evidence="3">ANa2</strain>
        <tissue evidence="3">Whole body excluding digestive tract and cuticle</tissue>
    </source>
</reference>
<evidence type="ECO:0000259" key="2">
    <source>
        <dbReference type="PROSITE" id="PS50056"/>
    </source>
</evidence>